<sequence>MNNRLDPLHVGILLIFFGVLIWSAINPKDLFTWFLEVLPALIGLIVLTATYNRFRFTNLIYFLVLIHAIILIVGGHYTYAEMPLFNWLRDTFHLDRNYYDRLGHFAQGFIPAIIVREILLRKSGLTRGKLLSFVIISICLAISASYELIEWGVAEATGSAADAFLGTQGDVWDTQWDMFMALLGAILSLVSMSNLHNKFLKELIDH</sequence>
<organism evidence="2 3">
    <name type="scientific">Desulfosporosinus youngiae DSM 17734</name>
    <dbReference type="NCBI Taxonomy" id="768710"/>
    <lineage>
        <taxon>Bacteria</taxon>
        <taxon>Bacillati</taxon>
        <taxon>Bacillota</taxon>
        <taxon>Clostridia</taxon>
        <taxon>Eubacteriales</taxon>
        <taxon>Desulfitobacteriaceae</taxon>
        <taxon>Desulfosporosinus</taxon>
    </lineage>
</organism>
<dbReference type="STRING" id="768710.DesyoDRAFT_1254"/>
<keyword evidence="1" id="KW-0472">Membrane</keyword>
<feature type="transmembrane region" description="Helical" evidence="1">
    <location>
        <begin position="98"/>
        <end position="118"/>
    </location>
</feature>
<reference evidence="2 3" key="1">
    <citation type="submission" date="2011-11" db="EMBL/GenBank/DDBJ databases">
        <title>The Noncontiguous Finished genome of Desulfosporosinus youngiae DSM 17734.</title>
        <authorList>
            <consortium name="US DOE Joint Genome Institute (JGI-PGF)"/>
            <person name="Lucas S."/>
            <person name="Han J."/>
            <person name="Lapidus A."/>
            <person name="Cheng J.-F."/>
            <person name="Goodwin L."/>
            <person name="Pitluck S."/>
            <person name="Peters L."/>
            <person name="Ovchinnikova G."/>
            <person name="Lu M."/>
            <person name="Land M.L."/>
            <person name="Hauser L."/>
            <person name="Pester M."/>
            <person name="Spring S."/>
            <person name="Ollivier B."/>
            <person name="Rattei T."/>
            <person name="Klenk H.-P."/>
            <person name="Wagner M."/>
            <person name="Loy A."/>
            <person name="Woyke T.J."/>
        </authorList>
    </citation>
    <scope>NUCLEOTIDE SEQUENCE [LARGE SCALE GENOMIC DNA]</scope>
    <source>
        <strain evidence="2 3">DSM 17734</strain>
    </source>
</reference>
<feature type="transmembrane region" description="Helical" evidence="1">
    <location>
        <begin position="130"/>
        <end position="149"/>
    </location>
</feature>
<accession>H5XTG3</accession>
<feature type="transmembrane region" description="Helical" evidence="1">
    <location>
        <begin position="178"/>
        <end position="195"/>
    </location>
</feature>
<dbReference type="InterPro" id="IPR058534">
    <property type="entry name" value="YjdF"/>
</dbReference>
<keyword evidence="3" id="KW-1185">Reference proteome</keyword>
<name>H5XTG3_9FIRM</name>
<protein>
    <submittedName>
        <fullName evidence="2">Putative membrane protein</fullName>
    </submittedName>
</protein>
<feature type="transmembrane region" description="Helical" evidence="1">
    <location>
        <begin position="59"/>
        <end position="78"/>
    </location>
</feature>
<keyword evidence="1" id="KW-0812">Transmembrane</keyword>
<keyword evidence="1" id="KW-1133">Transmembrane helix</keyword>
<dbReference type="eggNOG" id="COG3647">
    <property type="taxonomic scope" value="Bacteria"/>
</dbReference>
<feature type="transmembrane region" description="Helical" evidence="1">
    <location>
        <begin position="31"/>
        <end position="52"/>
    </location>
</feature>
<evidence type="ECO:0000313" key="3">
    <source>
        <dbReference type="Proteomes" id="UP000005104"/>
    </source>
</evidence>
<proteinExistence type="predicted"/>
<evidence type="ECO:0000313" key="2">
    <source>
        <dbReference type="EMBL" id="EHQ88422.1"/>
    </source>
</evidence>
<dbReference type="Pfam" id="PF09997">
    <property type="entry name" value="DUF2238"/>
    <property type="match status" value="1"/>
</dbReference>
<feature type="transmembrane region" description="Helical" evidence="1">
    <location>
        <begin position="7"/>
        <end position="25"/>
    </location>
</feature>
<dbReference type="Proteomes" id="UP000005104">
    <property type="component" value="Chromosome"/>
</dbReference>
<dbReference type="EMBL" id="CM001441">
    <property type="protein sequence ID" value="EHQ88422.1"/>
    <property type="molecule type" value="Genomic_DNA"/>
</dbReference>
<evidence type="ECO:0000256" key="1">
    <source>
        <dbReference type="SAM" id="Phobius"/>
    </source>
</evidence>
<gene>
    <name evidence="2" type="ORF">DesyoDRAFT_1254</name>
</gene>
<dbReference type="InterPro" id="IPR014509">
    <property type="entry name" value="YjdF-like"/>
</dbReference>
<dbReference type="HOGENOM" id="CLU_087528_0_0_9"/>
<dbReference type="PIRSF" id="PIRSF020606">
    <property type="entry name" value="UCP020606"/>
    <property type="match status" value="1"/>
</dbReference>
<dbReference type="AlphaFoldDB" id="H5XTG3"/>